<organism evidence="2 3">
    <name type="scientific">Astrephomene gubernaculifera</name>
    <dbReference type="NCBI Taxonomy" id="47775"/>
    <lineage>
        <taxon>Eukaryota</taxon>
        <taxon>Viridiplantae</taxon>
        <taxon>Chlorophyta</taxon>
        <taxon>core chlorophytes</taxon>
        <taxon>Chlorophyceae</taxon>
        <taxon>CS clade</taxon>
        <taxon>Chlamydomonadales</taxon>
        <taxon>Astrephomenaceae</taxon>
        <taxon>Astrephomene</taxon>
    </lineage>
</organism>
<sequence>MVSCLALECFRPGRSAKERQQQRLQALKELEAIQSGVRSPTNGPWTTGITSLKGKVEEPDCEGETDRDLDSPSYSIEDRHVILEAGCHATRAANRAPVTPTAPVSSARDNATPHGHHVNADATQSCQRTAPCSRPSYATAASFGNVGTPSSRLQPVNEARALDEPPSTPPSTRPMPAAAAASLSTPDTRTSAAEAPTATGSTVSCSPLPQPTPAAAPSAASPLGISVSAVTAQPGSLPASSPSTPAPSGPTPLLAVHVTTTAASCCSSSSAVAATATTTTASGPEAQCPAGQTDTALPPTCAGAAVAGGGDCSGGGGKSSNTSPCNGSGSPPCSMGAVTADPDTASPPAQRAQAAAATASAGAAASTHATRGDVGQRCSGACSTSSSPCCSQPGATSAGCDAAAPQGRSRICTGSAGNTADAGVSSSTDVSFGASSVADTRRSSDSVSTDAVASAVVAGIKSGCVGGAHAHTQSCSASSKPSCSASSSFSSGGPKVAASSQAACSPVATQGREQAQSPVEGGGPVGPSTRDSHSNAAPSPAPPSPGVPALGVQSTAAAVAVPAPTGPQSRQQSPPQPKLPAQQGGSAGSPAAATPVAAPRPGGQGAANEAANAGFHTPVAAPKPPASPASQSHHQPQPLPPMPRNAAAPSRQPFAPSGSAAAAPAAQPVQRCSPFAPVYAAPSPYRGGGSGGGVGKSSTTAAAASAQPPRGSPFISLYGPANLGAGASGRRTPPPPGSFSSASTRLALHDVLSNRPSRARAGGVGGSGSMSVSQLGNMDFRPRWR</sequence>
<comment type="caution">
    <text evidence="2">The sequence shown here is derived from an EMBL/GenBank/DDBJ whole genome shotgun (WGS) entry which is preliminary data.</text>
</comment>
<evidence type="ECO:0000313" key="2">
    <source>
        <dbReference type="EMBL" id="GFR40547.1"/>
    </source>
</evidence>
<feature type="compositionally biased region" description="Polar residues" evidence="1">
    <location>
        <begin position="121"/>
        <end position="130"/>
    </location>
</feature>
<gene>
    <name evidence="2" type="ORF">Agub_g1122</name>
</gene>
<feature type="region of interest" description="Disordered" evidence="1">
    <location>
        <begin position="331"/>
        <end position="357"/>
    </location>
</feature>
<feature type="region of interest" description="Disordered" evidence="1">
    <location>
        <begin position="92"/>
        <end position="134"/>
    </location>
</feature>
<feature type="region of interest" description="Disordered" evidence="1">
    <location>
        <begin position="35"/>
        <end position="72"/>
    </location>
</feature>
<proteinExistence type="predicted"/>
<feature type="compositionally biased region" description="Low complexity" evidence="1">
    <location>
        <begin position="174"/>
        <end position="188"/>
    </location>
</feature>
<feature type="compositionally biased region" description="Low complexity" evidence="1">
    <location>
        <begin position="234"/>
        <end position="243"/>
    </location>
</feature>
<dbReference type="EMBL" id="BMAR01000001">
    <property type="protein sequence ID" value="GFR40547.1"/>
    <property type="molecule type" value="Genomic_DNA"/>
</dbReference>
<feature type="compositionally biased region" description="Low complexity" evidence="1">
    <location>
        <begin position="555"/>
        <end position="573"/>
    </location>
</feature>
<name>A0AAD3DGW7_9CHLO</name>
<feature type="compositionally biased region" description="Low complexity" evidence="1">
    <location>
        <begin position="655"/>
        <end position="666"/>
    </location>
</feature>
<feature type="compositionally biased region" description="Low complexity" evidence="1">
    <location>
        <begin position="344"/>
        <end position="357"/>
    </location>
</feature>
<feature type="compositionally biased region" description="Low complexity" evidence="1">
    <location>
        <begin position="580"/>
        <end position="620"/>
    </location>
</feature>
<feature type="region of interest" description="Disordered" evidence="1">
    <location>
        <begin position="475"/>
        <end position="785"/>
    </location>
</feature>
<reference evidence="2 3" key="1">
    <citation type="journal article" date="2021" name="Sci. Rep.">
        <title>Genome sequencing of the multicellular alga Astrephomene provides insights into convergent evolution of germ-soma differentiation.</title>
        <authorList>
            <person name="Yamashita S."/>
            <person name="Yamamoto K."/>
            <person name="Matsuzaki R."/>
            <person name="Suzuki S."/>
            <person name="Yamaguchi H."/>
            <person name="Hirooka S."/>
            <person name="Minakuchi Y."/>
            <person name="Miyagishima S."/>
            <person name="Kawachi M."/>
            <person name="Toyoda A."/>
            <person name="Nozaki H."/>
        </authorList>
    </citation>
    <scope>NUCLEOTIDE SEQUENCE [LARGE SCALE GENOMIC DNA]</scope>
    <source>
        <strain evidence="2 3">NIES-4017</strain>
    </source>
</reference>
<accession>A0AAD3DGW7</accession>
<dbReference type="Proteomes" id="UP001054857">
    <property type="component" value="Unassembled WGS sequence"/>
</dbReference>
<feature type="region of interest" description="Disordered" evidence="1">
    <location>
        <begin position="160"/>
        <end position="220"/>
    </location>
</feature>
<feature type="compositionally biased region" description="Low complexity" evidence="1">
    <location>
        <begin position="475"/>
        <end position="495"/>
    </location>
</feature>
<feature type="compositionally biased region" description="Basic and acidic residues" evidence="1">
    <location>
        <begin position="54"/>
        <end position="72"/>
    </location>
</feature>
<feature type="compositionally biased region" description="Gly residues" evidence="1">
    <location>
        <begin position="686"/>
        <end position="695"/>
    </location>
</feature>
<evidence type="ECO:0000313" key="3">
    <source>
        <dbReference type="Proteomes" id="UP001054857"/>
    </source>
</evidence>
<feature type="compositionally biased region" description="Low complexity" evidence="1">
    <location>
        <begin position="696"/>
        <end position="713"/>
    </location>
</feature>
<evidence type="ECO:0000256" key="1">
    <source>
        <dbReference type="SAM" id="MobiDB-lite"/>
    </source>
</evidence>
<protein>
    <submittedName>
        <fullName evidence="2">Uncharacterized protein</fullName>
    </submittedName>
</protein>
<keyword evidence="3" id="KW-1185">Reference proteome</keyword>
<feature type="region of interest" description="Disordered" evidence="1">
    <location>
        <begin position="232"/>
        <end position="252"/>
    </location>
</feature>
<feature type="compositionally biased region" description="Polar residues" evidence="1">
    <location>
        <begin position="36"/>
        <end position="50"/>
    </location>
</feature>
<feature type="compositionally biased region" description="Polar residues" evidence="1">
    <location>
        <begin position="498"/>
        <end position="517"/>
    </location>
</feature>
<dbReference type="AlphaFoldDB" id="A0AAD3DGW7"/>